<comment type="caution">
    <text evidence="1">The sequence shown here is derived from an EMBL/GenBank/DDBJ whole genome shotgun (WGS) entry which is preliminary data.</text>
</comment>
<keyword evidence="2" id="KW-1185">Reference proteome</keyword>
<reference evidence="1 2" key="1">
    <citation type="submission" date="2022-12" db="EMBL/GenBank/DDBJ databases">
        <title>Chromosome-scale assembly of the Ensete ventricosum genome.</title>
        <authorList>
            <person name="Dussert Y."/>
            <person name="Stocks J."/>
            <person name="Wendawek A."/>
            <person name="Woldeyes F."/>
            <person name="Nichols R.A."/>
            <person name="Borrell J.S."/>
        </authorList>
    </citation>
    <scope>NUCLEOTIDE SEQUENCE [LARGE SCALE GENOMIC DNA]</scope>
    <source>
        <strain evidence="2">cv. Maze</strain>
        <tissue evidence="1">Seeds</tissue>
    </source>
</reference>
<evidence type="ECO:0000313" key="1">
    <source>
        <dbReference type="EMBL" id="KAJ8467924.1"/>
    </source>
</evidence>
<gene>
    <name evidence="1" type="ORF">OPV22_030476</name>
</gene>
<sequence>MISIQEKISKGPAESRRLQAFLPSVGSFYVALSSFQSCGLNPDLPSTRVFSLEEAEMYLMAAMISLSHR</sequence>
<evidence type="ECO:0000313" key="2">
    <source>
        <dbReference type="Proteomes" id="UP001222027"/>
    </source>
</evidence>
<protein>
    <submittedName>
        <fullName evidence="1">Uncharacterized protein</fullName>
    </submittedName>
</protein>
<dbReference type="Proteomes" id="UP001222027">
    <property type="component" value="Unassembled WGS sequence"/>
</dbReference>
<name>A0AAV8Q8X3_ENSVE</name>
<dbReference type="AlphaFoldDB" id="A0AAV8Q8X3"/>
<accession>A0AAV8Q8X3</accession>
<organism evidence="1 2">
    <name type="scientific">Ensete ventricosum</name>
    <name type="common">Abyssinian banana</name>
    <name type="synonym">Musa ensete</name>
    <dbReference type="NCBI Taxonomy" id="4639"/>
    <lineage>
        <taxon>Eukaryota</taxon>
        <taxon>Viridiplantae</taxon>
        <taxon>Streptophyta</taxon>
        <taxon>Embryophyta</taxon>
        <taxon>Tracheophyta</taxon>
        <taxon>Spermatophyta</taxon>
        <taxon>Magnoliopsida</taxon>
        <taxon>Liliopsida</taxon>
        <taxon>Zingiberales</taxon>
        <taxon>Musaceae</taxon>
        <taxon>Ensete</taxon>
    </lineage>
</organism>
<proteinExistence type="predicted"/>
<dbReference type="EMBL" id="JAQQAF010000008">
    <property type="protein sequence ID" value="KAJ8467924.1"/>
    <property type="molecule type" value="Genomic_DNA"/>
</dbReference>